<keyword evidence="3" id="KW-1185">Reference proteome</keyword>
<feature type="compositionally biased region" description="Acidic residues" evidence="1">
    <location>
        <begin position="79"/>
        <end position="95"/>
    </location>
</feature>
<accession>A0A5C3PHR4</accession>
<name>A0A5C3PHR4_9APHY</name>
<dbReference type="InParanoid" id="A0A5C3PHR4"/>
<protein>
    <submittedName>
        <fullName evidence="2">Uncharacterized protein</fullName>
    </submittedName>
</protein>
<gene>
    <name evidence="2" type="ORF">K466DRAFT_576869</name>
</gene>
<evidence type="ECO:0000313" key="3">
    <source>
        <dbReference type="Proteomes" id="UP000308197"/>
    </source>
</evidence>
<reference evidence="2 3" key="1">
    <citation type="journal article" date="2019" name="Nat. Ecol. Evol.">
        <title>Megaphylogeny resolves global patterns of mushroom evolution.</title>
        <authorList>
            <person name="Varga T."/>
            <person name="Krizsan K."/>
            <person name="Foldi C."/>
            <person name="Dima B."/>
            <person name="Sanchez-Garcia M."/>
            <person name="Sanchez-Ramirez S."/>
            <person name="Szollosi G.J."/>
            <person name="Szarkandi J.G."/>
            <person name="Papp V."/>
            <person name="Albert L."/>
            <person name="Andreopoulos W."/>
            <person name="Angelini C."/>
            <person name="Antonin V."/>
            <person name="Barry K.W."/>
            <person name="Bougher N.L."/>
            <person name="Buchanan P."/>
            <person name="Buyck B."/>
            <person name="Bense V."/>
            <person name="Catcheside P."/>
            <person name="Chovatia M."/>
            <person name="Cooper J."/>
            <person name="Damon W."/>
            <person name="Desjardin D."/>
            <person name="Finy P."/>
            <person name="Geml J."/>
            <person name="Haridas S."/>
            <person name="Hughes K."/>
            <person name="Justo A."/>
            <person name="Karasinski D."/>
            <person name="Kautmanova I."/>
            <person name="Kiss B."/>
            <person name="Kocsube S."/>
            <person name="Kotiranta H."/>
            <person name="LaButti K.M."/>
            <person name="Lechner B.E."/>
            <person name="Liimatainen K."/>
            <person name="Lipzen A."/>
            <person name="Lukacs Z."/>
            <person name="Mihaltcheva S."/>
            <person name="Morgado L.N."/>
            <person name="Niskanen T."/>
            <person name="Noordeloos M.E."/>
            <person name="Ohm R.A."/>
            <person name="Ortiz-Santana B."/>
            <person name="Ovrebo C."/>
            <person name="Racz N."/>
            <person name="Riley R."/>
            <person name="Savchenko A."/>
            <person name="Shiryaev A."/>
            <person name="Soop K."/>
            <person name="Spirin V."/>
            <person name="Szebenyi C."/>
            <person name="Tomsovsky M."/>
            <person name="Tulloss R.E."/>
            <person name="Uehling J."/>
            <person name="Grigoriev I.V."/>
            <person name="Vagvolgyi C."/>
            <person name="Papp T."/>
            <person name="Martin F.M."/>
            <person name="Miettinen O."/>
            <person name="Hibbett D.S."/>
            <person name="Nagy L.G."/>
        </authorList>
    </citation>
    <scope>NUCLEOTIDE SEQUENCE [LARGE SCALE GENOMIC DNA]</scope>
    <source>
        <strain evidence="2 3">HHB13444</strain>
    </source>
</reference>
<dbReference type="STRING" id="1314778.A0A5C3PHR4"/>
<feature type="region of interest" description="Disordered" evidence="1">
    <location>
        <begin position="1"/>
        <end position="105"/>
    </location>
</feature>
<dbReference type="InterPro" id="IPR041078">
    <property type="entry name" value="Plavaka"/>
</dbReference>
<feature type="compositionally biased region" description="Polar residues" evidence="1">
    <location>
        <begin position="10"/>
        <end position="19"/>
    </location>
</feature>
<dbReference type="Proteomes" id="UP000308197">
    <property type="component" value="Unassembled WGS sequence"/>
</dbReference>
<evidence type="ECO:0000313" key="2">
    <source>
        <dbReference type="EMBL" id="TFK85453.1"/>
    </source>
</evidence>
<evidence type="ECO:0000256" key="1">
    <source>
        <dbReference type="SAM" id="MobiDB-lite"/>
    </source>
</evidence>
<proteinExistence type="predicted"/>
<organism evidence="2 3">
    <name type="scientific">Polyporus arcularius HHB13444</name>
    <dbReference type="NCBI Taxonomy" id="1314778"/>
    <lineage>
        <taxon>Eukaryota</taxon>
        <taxon>Fungi</taxon>
        <taxon>Dikarya</taxon>
        <taxon>Basidiomycota</taxon>
        <taxon>Agaricomycotina</taxon>
        <taxon>Agaricomycetes</taxon>
        <taxon>Polyporales</taxon>
        <taxon>Polyporaceae</taxon>
        <taxon>Polyporus</taxon>
    </lineage>
</organism>
<dbReference type="Pfam" id="PF18759">
    <property type="entry name" value="Plavaka"/>
    <property type="match status" value="1"/>
</dbReference>
<feature type="compositionally biased region" description="Low complexity" evidence="1">
    <location>
        <begin position="28"/>
        <end position="49"/>
    </location>
</feature>
<dbReference type="AlphaFoldDB" id="A0A5C3PHR4"/>
<dbReference type="EMBL" id="ML211252">
    <property type="protein sequence ID" value="TFK85453.1"/>
    <property type="molecule type" value="Genomic_DNA"/>
</dbReference>
<sequence length="948" mass="106298">MSPFSLDSEFPSSPGQEQPVNEPAGLQSEPSDNAAAADSDSESSDGAPSLADSIFESDDDTPSDSASESSDDPPPSLIEVEDEDGFEDNDFESDPGEGPADEHMPAAWDEDEVDRSDAYMPDAVQCAPPPPPSSGSQNDWTPYQDRVAFELAELLYKKEQMSAGNIDALLQLWSASLLAHGDSPPFRNHNDLYDTIDDTVVGSVSWSCFSLAYDGPRPSGAAPSWMSDKHTIYYRDPRALAVNMLGNPGFKSEIMFGPTHQFGHDGRRILRDFMGGDWAWKQADLIAELPDAQDSSFIPIVLGSDKTTVSVATGQNEYYPVYLSIGNVCNSVRRAHRDAVTLVAFLACPKTSKKHANSADFRKFRRQLFHSSLSRILRSLHSEMTEPVIVRCGDGHFRKIFFGLGPYIADYPEQALVASIVQGWCPICTAPNKDLDGEDANRRTRAITDYMVREFELGALWEDYGIVGDVVPFTNDFPRADIHELIAPDILHQLIKGIFKDHLVTWVEKYLTRTFGDAKAAEVVTEIDRRIAVVTPFSKLRHFHEGRGFKQWTGDDSKALMKIYLPAIDGLVDPDIVITIRDYLDFCYLARRDIHDEDSINQMERALGDFRTHREVFRDNGVRAEGFSLPRQHSAGHYMDRIWAFGAPNGLCSSITESKHIKAVKEPWRRSNRYNAMYQMLLTNQRLDKLAAARADFTERGMLEGDCLLTVQQALRGRQSQSVQKLAEEFDIQNLRDHIRRYLYHRLQQNGGVSGASLSLDDCPPFQDQRISVFHSATATFYAPSDPLGEDGMSHEIIRANPKWRKGAARYDCVFVNNGSNAPGLLGLDVARVRLLFCFKYQGQLHQCAVLHWYWRTEDEPDEDTGMWVVKPAYIQRTGRRAPAVPHVSVVHLDTIVRAAHLIGVGVATPIPAKLRNNQALDFFSTFFVNKYVDYHAFDLLHCDRPVT</sequence>